<evidence type="ECO:0000313" key="2">
    <source>
        <dbReference type="EMBL" id="HGG01445.1"/>
    </source>
</evidence>
<evidence type="ECO:0000259" key="1">
    <source>
        <dbReference type="Pfam" id="PF13529"/>
    </source>
</evidence>
<dbReference type="EMBL" id="DSPX01000126">
    <property type="protein sequence ID" value="HGG01445.1"/>
    <property type="molecule type" value="Genomic_DNA"/>
</dbReference>
<protein>
    <recommendedName>
        <fullName evidence="1">Peptidase C39-like domain-containing protein</fullName>
    </recommendedName>
</protein>
<dbReference type="AlphaFoldDB" id="A0A7C3ZL00"/>
<reference evidence="2" key="1">
    <citation type="journal article" date="2020" name="mSystems">
        <title>Genome- and Community-Level Interaction Insights into Carbon Utilization and Element Cycling Functions of Hydrothermarchaeota in Hydrothermal Sediment.</title>
        <authorList>
            <person name="Zhou Z."/>
            <person name="Liu Y."/>
            <person name="Xu W."/>
            <person name="Pan J."/>
            <person name="Luo Z.H."/>
            <person name="Li M."/>
        </authorList>
    </citation>
    <scope>NUCLEOTIDE SEQUENCE [LARGE SCALE GENOMIC DNA]</scope>
    <source>
        <strain evidence="2">SpSt-374</strain>
    </source>
</reference>
<organism evidence="2">
    <name type="scientific">Planktothricoides sp. SpSt-374</name>
    <dbReference type="NCBI Taxonomy" id="2282167"/>
    <lineage>
        <taxon>Bacteria</taxon>
        <taxon>Bacillati</taxon>
        <taxon>Cyanobacteriota</taxon>
        <taxon>Cyanophyceae</taxon>
        <taxon>Oscillatoriophycideae</taxon>
        <taxon>Oscillatoriales</taxon>
        <taxon>Oscillatoriaceae</taxon>
        <taxon>Planktothricoides</taxon>
    </lineage>
</organism>
<accession>A0A7C3ZL00</accession>
<proteinExistence type="predicted"/>
<gene>
    <name evidence="2" type="ORF">ENR15_12550</name>
</gene>
<dbReference type="Gene3D" id="3.90.70.10">
    <property type="entry name" value="Cysteine proteinases"/>
    <property type="match status" value="1"/>
</dbReference>
<comment type="caution">
    <text evidence="2">The sequence shown here is derived from an EMBL/GenBank/DDBJ whole genome shotgun (WGS) entry which is preliminary data.</text>
</comment>
<dbReference type="InterPro" id="IPR039564">
    <property type="entry name" value="Peptidase_C39-like"/>
</dbReference>
<name>A0A7C3ZL00_9CYAN</name>
<feature type="domain" description="Peptidase C39-like" evidence="1">
    <location>
        <begin position="72"/>
        <end position="196"/>
    </location>
</feature>
<dbReference type="Pfam" id="PF13529">
    <property type="entry name" value="Peptidase_C39_2"/>
    <property type="match status" value="1"/>
</dbReference>
<sequence length="237" mass="27016">MTISLVSVFKYYQQLPHQTKALEYLQQELAKTNPELLENTADFANIWRQPDATPGRVVQNINFQATKTETRLNVPYLSQVDNINNPHGSCNVTCLAMCMGFYGRPLITAAGKQLEDELYEYCLNNGLSRHSPLDLAKVLQVYGYKDNFQPDAKWGEVKQWLAAGKPCIVHGWFTKSGHIIVIVGYNQQGWIVNDPYGEWFDWGYDTTISGKGLTYSYEMMQQLCGPDGDLWIHYVSK</sequence>